<reference evidence="1 2" key="1">
    <citation type="submission" date="2020-08" db="EMBL/GenBank/DDBJ databases">
        <title>Genomic Encyclopedia of Type Strains, Phase IV (KMG-V): Genome sequencing to study the core and pangenomes of soil and plant-associated prokaryotes.</title>
        <authorList>
            <person name="Whitman W."/>
        </authorList>
    </citation>
    <scope>NUCLEOTIDE SEQUENCE [LARGE SCALE GENOMIC DNA]</scope>
    <source>
        <strain evidence="1 2">SEMIA 4034</strain>
    </source>
</reference>
<dbReference type="AlphaFoldDB" id="A0A7W8XG28"/>
<gene>
    <name evidence="1" type="ORF">GGI59_003869</name>
</gene>
<name>A0A7W8XG28_9HYPH</name>
<keyword evidence="2" id="KW-1185">Reference proteome</keyword>
<evidence type="ECO:0000313" key="1">
    <source>
        <dbReference type="EMBL" id="MBB5562190.1"/>
    </source>
</evidence>
<dbReference type="EMBL" id="JACHBC010000007">
    <property type="protein sequence ID" value="MBB5562190.1"/>
    <property type="molecule type" value="Genomic_DNA"/>
</dbReference>
<sequence>MAKARASRRQYRLFTFIRQKVMVYLKRVAIFQVASGALGLCFAHAVIVKPPHTLRDML</sequence>
<comment type="caution">
    <text evidence="1">The sequence shown here is derived from an EMBL/GenBank/DDBJ whole genome shotgun (WGS) entry which is preliminary data.</text>
</comment>
<dbReference type="RefSeq" id="WP_183917128.1">
    <property type="nucleotide sequence ID" value="NZ_JACHBB010000007.1"/>
</dbReference>
<evidence type="ECO:0000313" key="2">
    <source>
        <dbReference type="Proteomes" id="UP000528824"/>
    </source>
</evidence>
<protein>
    <submittedName>
        <fullName evidence="1">Uncharacterized protein</fullName>
    </submittedName>
</protein>
<accession>A0A7W8XG28</accession>
<organism evidence="1 2">
    <name type="scientific">Rhizobium lentis</name>
    <dbReference type="NCBI Taxonomy" id="1138194"/>
    <lineage>
        <taxon>Bacteria</taxon>
        <taxon>Pseudomonadati</taxon>
        <taxon>Pseudomonadota</taxon>
        <taxon>Alphaproteobacteria</taxon>
        <taxon>Hyphomicrobiales</taxon>
        <taxon>Rhizobiaceae</taxon>
        <taxon>Rhizobium/Agrobacterium group</taxon>
        <taxon>Rhizobium</taxon>
    </lineage>
</organism>
<proteinExistence type="predicted"/>
<dbReference type="Proteomes" id="UP000528824">
    <property type="component" value="Unassembled WGS sequence"/>
</dbReference>